<reference evidence="1 2" key="1">
    <citation type="submission" date="2021-06" db="EMBL/GenBank/DDBJ databases">
        <title>Caerostris extrusa draft genome.</title>
        <authorList>
            <person name="Kono N."/>
            <person name="Arakawa K."/>
        </authorList>
    </citation>
    <scope>NUCLEOTIDE SEQUENCE [LARGE SCALE GENOMIC DNA]</scope>
</reference>
<proteinExistence type="predicted"/>
<comment type="caution">
    <text evidence="1">The sequence shown here is derived from an EMBL/GenBank/DDBJ whole genome shotgun (WGS) entry which is preliminary data.</text>
</comment>
<sequence>MHVKNESFAFGYSHFLFIYMCFLELNAAGHKLVNVTLLCNIISAPYFRTFREFVCSKRENTQFLKTIFQYFPSATGCRRADQAVDAEWRSVAPGRGGATACCRAWATAGRQSVAEPFLCVSQSFVLFARGEEINQTRRECFNSASFLWAFFFLFF</sequence>
<dbReference type="Proteomes" id="UP001054945">
    <property type="component" value="Unassembled WGS sequence"/>
</dbReference>
<evidence type="ECO:0008006" key="3">
    <source>
        <dbReference type="Google" id="ProtNLM"/>
    </source>
</evidence>
<dbReference type="EMBL" id="BPLR01017450">
    <property type="protein sequence ID" value="GIY91727.1"/>
    <property type="molecule type" value="Genomic_DNA"/>
</dbReference>
<organism evidence="1 2">
    <name type="scientific">Caerostris extrusa</name>
    <name type="common">Bark spider</name>
    <name type="synonym">Caerostris bankana</name>
    <dbReference type="NCBI Taxonomy" id="172846"/>
    <lineage>
        <taxon>Eukaryota</taxon>
        <taxon>Metazoa</taxon>
        <taxon>Ecdysozoa</taxon>
        <taxon>Arthropoda</taxon>
        <taxon>Chelicerata</taxon>
        <taxon>Arachnida</taxon>
        <taxon>Araneae</taxon>
        <taxon>Araneomorphae</taxon>
        <taxon>Entelegynae</taxon>
        <taxon>Araneoidea</taxon>
        <taxon>Araneidae</taxon>
        <taxon>Caerostris</taxon>
    </lineage>
</organism>
<accession>A0AAV4XAU6</accession>
<evidence type="ECO:0000313" key="2">
    <source>
        <dbReference type="Proteomes" id="UP001054945"/>
    </source>
</evidence>
<name>A0AAV4XAU6_CAEEX</name>
<evidence type="ECO:0000313" key="1">
    <source>
        <dbReference type="EMBL" id="GIY91727.1"/>
    </source>
</evidence>
<protein>
    <recommendedName>
        <fullName evidence="3">Secreted protein</fullName>
    </recommendedName>
</protein>
<gene>
    <name evidence="1" type="ORF">CEXT_44071</name>
</gene>
<keyword evidence="2" id="KW-1185">Reference proteome</keyword>
<dbReference type="AlphaFoldDB" id="A0AAV4XAU6"/>